<evidence type="ECO:0000259" key="2">
    <source>
        <dbReference type="Pfam" id="PF09949"/>
    </source>
</evidence>
<evidence type="ECO:0000313" key="4">
    <source>
        <dbReference type="Proteomes" id="UP000245783"/>
    </source>
</evidence>
<feature type="domain" description="Phosphatidate phosphatase APP1 catalytic" evidence="2">
    <location>
        <begin position="622"/>
        <end position="766"/>
    </location>
</feature>
<dbReference type="Pfam" id="PF09949">
    <property type="entry name" value="APP1_cat"/>
    <property type="match status" value="1"/>
</dbReference>
<dbReference type="PANTHER" id="PTHR28208">
    <property type="entry name" value="PHOSPHATIDATE PHOSPHATASE APP1"/>
    <property type="match status" value="1"/>
</dbReference>
<proteinExistence type="predicted"/>
<dbReference type="InterPro" id="IPR052935">
    <property type="entry name" value="Mg2+_PAP"/>
</dbReference>
<gene>
    <name evidence="3" type="ORF">IE81DRAFT_14927</name>
</gene>
<dbReference type="AlphaFoldDB" id="A0A316VRG9"/>
<sequence length="878" mass="93549">MNKLRAPSHSHCSRHAITASFGQQQQHTNRQSTMTSRASGSTLGTSQAGDPTRSASPASMSISNGNSTRASNSNSTRASEAAHVGTDQAAGMRPSLSPSTSRTGLHIRAKTSEALALGRHRDWAELKQGAKSKARSAAQGIASRTAPLRSSSALLSPALAPAPAPAPAPHASAALAASSRSYSSLSSSSTATTTATANRPALPRAGHVEPVLLPTYAQLLPARDREPQTWSSRDDAPTEDLDDGEVEIFLRIKGFVERWPESRGTAQRVWERAGRQLAGLPRLPPRASASSHADSSASLLSLNSTDVDDAAFWPEVPDGISSDTSGQRIGSTSEDRLPEKLADTVLEGAGDAALERILGSAGVLPVESAPHQRDVRNARRSEMDAPAQERPVIARSASGSAVPLVGGSSTWWGRSLHELHDLAENLEWRLRAFWTYKAAGREVRIEVLPCFAGDRDEATIGAAAGWRTHERDAQHEEGKSRVIAATTLVSDAAGMIDDSLIIPKHMIQAYLRSDSRSSIQHNATPDDICALKVRAILMPQKSLAQTVLPSSEQGQGEPVKGSWHTLTVQPMRRGVRRVRLISDVDDTVSVSRARGYKSADPRPAHTLTVLHHFTRARASVQVRHTHVLGGTRAVFRNVFVRNHQEVQVEGVSQWYDAMVRLGVGIHYVSNAPCELHAVVRDFLANAGLPSGQLALKHYPAVTTSSLIASWLQPAAARKRGALTGIMTDFPDDAFILVGDSGEMDLDVYTELAIARPNQVAAILIRDVSTPTSSSVPSSKSNSSLAEGRAPKRSNTTLSTASASTSTASSSSSVSAAAAASSSTEPDPSTLAWHARLVRASQALPPSVVLQTWREGRDVQSLCEYLVQSLQSSDGQRGS</sequence>
<feature type="compositionally biased region" description="Basic residues" evidence="1">
    <location>
        <begin position="1"/>
        <end position="14"/>
    </location>
</feature>
<protein>
    <recommendedName>
        <fullName evidence="2">Phosphatidate phosphatase APP1 catalytic domain-containing protein</fullName>
    </recommendedName>
</protein>
<feature type="compositionally biased region" description="Low complexity" evidence="1">
    <location>
        <begin position="793"/>
        <end position="811"/>
    </location>
</feature>
<dbReference type="OrthoDB" id="2117591at2759"/>
<dbReference type="GO" id="GO:0030479">
    <property type="term" value="C:actin cortical patch"/>
    <property type="evidence" value="ECO:0007669"/>
    <property type="project" value="TreeGrafter"/>
</dbReference>
<dbReference type="InParanoid" id="A0A316VRG9"/>
<feature type="compositionally biased region" description="Low complexity" evidence="1">
    <location>
        <begin position="63"/>
        <end position="82"/>
    </location>
</feature>
<reference evidence="3 4" key="1">
    <citation type="journal article" date="2018" name="Mol. Biol. Evol.">
        <title>Broad Genomic Sampling Reveals a Smut Pathogenic Ancestry of the Fungal Clade Ustilaginomycotina.</title>
        <authorList>
            <person name="Kijpornyongpan T."/>
            <person name="Mondo S.J."/>
            <person name="Barry K."/>
            <person name="Sandor L."/>
            <person name="Lee J."/>
            <person name="Lipzen A."/>
            <person name="Pangilinan J."/>
            <person name="LaButti K."/>
            <person name="Hainaut M."/>
            <person name="Henrissat B."/>
            <person name="Grigoriev I.V."/>
            <person name="Spatafora J.W."/>
            <person name="Aime M.C."/>
        </authorList>
    </citation>
    <scope>NUCLEOTIDE SEQUENCE [LARGE SCALE GENOMIC DNA]</scope>
    <source>
        <strain evidence="3 4">MCA 4658</strain>
    </source>
</reference>
<dbReference type="PANTHER" id="PTHR28208:SF3">
    <property type="entry name" value="PHOSPHATIDATE PHOSPHATASE APP1"/>
    <property type="match status" value="1"/>
</dbReference>
<evidence type="ECO:0000313" key="3">
    <source>
        <dbReference type="EMBL" id="PWN39648.1"/>
    </source>
</evidence>
<feature type="compositionally biased region" description="Low complexity" evidence="1">
    <location>
        <begin position="184"/>
        <end position="205"/>
    </location>
</feature>
<feature type="compositionally biased region" description="Polar residues" evidence="1">
    <location>
        <begin position="321"/>
        <end position="332"/>
    </location>
</feature>
<feature type="region of interest" description="Disordered" evidence="1">
    <location>
        <begin position="1"/>
        <end position="107"/>
    </location>
</feature>
<keyword evidence="4" id="KW-1185">Reference proteome</keyword>
<dbReference type="InterPro" id="IPR019236">
    <property type="entry name" value="APP1_cat"/>
</dbReference>
<dbReference type="STRING" id="1522189.A0A316VRG9"/>
<dbReference type="GO" id="GO:0008195">
    <property type="term" value="F:phosphatidate phosphatase activity"/>
    <property type="evidence" value="ECO:0007669"/>
    <property type="project" value="InterPro"/>
</dbReference>
<dbReference type="RefSeq" id="XP_025366808.1">
    <property type="nucleotide sequence ID" value="XM_025510421.1"/>
</dbReference>
<feature type="compositionally biased region" description="Low complexity" evidence="1">
    <location>
        <begin position="769"/>
        <end position="783"/>
    </location>
</feature>
<name>A0A316VRG9_9BASI</name>
<feature type="region of interest" description="Disordered" evidence="1">
    <location>
        <begin position="184"/>
        <end position="208"/>
    </location>
</feature>
<evidence type="ECO:0000256" key="1">
    <source>
        <dbReference type="SAM" id="MobiDB-lite"/>
    </source>
</evidence>
<accession>A0A316VRG9</accession>
<dbReference type="GeneID" id="37032291"/>
<feature type="region of interest" description="Disordered" evidence="1">
    <location>
        <begin position="127"/>
        <end position="146"/>
    </location>
</feature>
<feature type="region of interest" description="Disordered" evidence="1">
    <location>
        <begin position="769"/>
        <end position="811"/>
    </location>
</feature>
<organism evidence="3 4">
    <name type="scientific">Ceraceosorus guamensis</name>
    <dbReference type="NCBI Taxonomy" id="1522189"/>
    <lineage>
        <taxon>Eukaryota</taxon>
        <taxon>Fungi</taxon>
        <taxon>Dikarya</taxon>
        <taxon>Basidiomycota</taxon>
        <taxon>Ustilaginomycotina</taxon>
        <taxon>Exobasidiomycetes</taxon>
        <taxon>Ceraceosorales</taxon>
        <taxon>Ceraceosoraceae</taxon>
        <taxon>Ceraceosorus</taxon>
    </lineage>
</organism>
<feature type="region of interest" description="Disordered" evidence="1">
    <location>
        <begin position="313"/>
        <end position="337"/>
    </location>
</feature>
<dbReference type="Proteomes" id="UP000245783">
    <property type="component" value="Unassembled WGS sequence"/>
</dbReference>
<dbReference type="EMBL" id="KZ819453">
    <property type="protein sequence ID" value="PWN39648.1"/>
    <property type="molecule type" value="Genomic_DNA"/>
</dbReference>
<feature type="compositionally biased region" description="Polar residues" evidence="1">
    <location>
        <begin position="20"/>
        <end position="62"/>
    </location>
</feature>